<gene>
    <name evidence="2" type="ORF">ABENE_18050</name>
</gene>
<dbReference type="InterPro" id="IPR012338">
    <property type="entry name" value="Beta-lactam/transpept-like"/>
</dbReference>
<dbReference type="PANTHER" id="PTHR46825:SF9">
    <property type="entry name" value="BETA-LACTAMASE-RELATED DOMAIN-CONTAINING PROTEIN"/>
    <property type="match status" value="1"/>
</dbReference>
<dbReference type="eggNOG" id="COG1680">
    <property type="taxonomic scope" value="Bacteria"/>
</dbReference>
<comment type="caution">
    <text evidence="2">The sequence shown here is derived from an EMBL/GenBank/DDBJ whole genome shotgun (WGS) entry which is preliminary data.</text>
</comment>
<sequence>MKKVFWLIVTGLVSAEPALCEPATGTWTGAIDGHIVSLVHIETGSDGKLVGTFASHQAPLETPDFYALKTTIDDVVATADHLSFSVPGNSGLFDGRWDSANASWIGTFQWGKGGYVSHLNLKRTDLVSLPPAAVPVTYASPADETQALDQFVHAYVDDGRFMGSVLVMQNGKVLLDKGYGMADIARKRPNTPDTAYHIGSITKQFTAAAILLLQEQGKLKISDSVRAYLPDTPASWDQITLFDLLTHTSGLGDDGDDFAGRWAQDVTPAQLLAAIRGETLKFQPGSEFSYSNAGYAVLGMVIEKASGRSYGDFLSDNLFRPLGMTSTAYNPPLSAVQAQGYDGSVDGPIPTRNPLALSLGYAAGGIVSTTHDMALWQTKLLGGQVLSPASLQQMITPYKDNYGFGVEVVKNDGHLDVKHNGNVPGFRTTAHYEPDQKLNVVVLGNLNTLGPIFLGYDLIKLAHGMPGRLPPKPYPVSPKILASYAGTYVMSPKLKFVVYFEKGRLIAEGGDYPKFVLYATSETAFYSKSLEYDVTTDFVKSANGTMSFILHNEGQPDLSGTREVR</sequence>
<dbReference type="RefSeq" id="WP_023447406.1">
    <property type="nucleotide sequence ID" value="NZ_AQWM01000054.1"/>
</dbReference>
<proteinExistence type="predicted"/>
<dbReference type="AlphaFoldDB" id="V4PF40"/>
<keyword evidence="3" id="KW-1185">Reference proteome</keyword>
<dbReference type="Proteomes" id="UP000017837">
    <property type="component" value="Unassembled WGS sequence"/>
</dbReference>
<dbReference type="InterPro" id="IPR050491">
    <property type="entry name" value="AmpC-like"/>
</dbReference>
<evidence type="ECO:0000259" key="1">
    <source>
        <dbReference type="Pfam" id="PF00144"/>
    </source>
</evidence>
<dbReference type="PATRIC" id="fig|1121022.4.peg.3690"/>
<dbReference type="PANTHER" id="PTHR46825">
    <property type="entry name" value="D-ALANYL-D-ALANINE-CARBOXYPEPTIDASE/ENDOPEPTIDASE AMPH"/>
    <property type="match status" value="1"/>
</dbReference>
<dbReference type="OrthoDB" id="7168600at2"/>
<dbReference type="SUPFAM" id="SSF56601">
    <property type="entry name" value="beta-lactamase/transpeptidase-like"/>
    <property type="match status" value="1"/>
</dbReference>
<dbReference type="Pfam" id="PF00144">
    <property type="entry name" value="Beta-lactamase"/>
    <property type="match status" value="1"/>
</dbReference>
<reference evidence="2 3" key="1">
    <citation type="journal article" date="2014" name="Nature">
        <title>Sequential evolution of bacterial morphology by co-option of a developmental regulator.</title>
        <authorList>
            <person name="Jiang C."/>
            <person name="Brown P.J."/>
            <person name="Ducret A."/>
            <person name="Brun Y.V."/>
        </authorList>
    </citation>
    <scope>NUCLEOTIDE SEQUENCE [LARGE SCALE GENOMIC DNA]</scope>
    <source>
        <strain evidence="2 3">DSM 16100</strain>
    </source>
</reference>
<protein>
    <recommendedName>
        <fullName evidence="1">Beta-lactamase-related domain-containing protein</fullName>
    </recommendedName>
</protein>
<dbReference type="InterPro" id="IPR001466">
    <property type="entry name" value="Beta-lactam-related"/>
</dbReference>
<name>V4PF40_9CAUL</name>
<accession>V4PF40</accession>
<feature type="domain" description="Beta-lactamase-related" evidence="1">
    <location>
        <begin position="148"/>
        <end position="449"/>
    </location>
</feature>
<evidence type="ECO:0000313" key="2">
    <source>
        <dbReference type="EMBL" id="ESQ86736.1"/>
    </source>
</evidence>
<dbReference type="EMBL" id="AWGB01000050">
    <property type="protein sequence ID" value="ESQ86736.1"/>
    <property type="molecule type" value="Genomic_DNA"/>
</dbReference>
<evidence type="ECO:0000313" key="3">
    <source>
        <dbReference type="Proteomes" id="UP000017837"/>
    </source>
</evidence>
<organism evidence="2 3">
    <name type="scientific">Asticcacaulis benevestitus DSM 16100 = ATCC BAA-896</name>
    <dbReference type="NCBI Taxonomy" id="1121022"/>
    <lineage>
        <taxon>Bacteria</taxon>
        <taxon>Pseudomonadati</taxon>
        <taxon>Pseudomonadota</taxon>
        <taxon>Alphaproteobacteria</taxon>
        <taxon>Caulobacterales</taxon>
        <taxon>Caulobacteraceae</taxon>
        <taxon>Asticcacaulis</taxon>
    </lineage>
</organism>
<dbReference type="Gene3D" id="3.40.710.10">
    <property type="entry name" value="DD-peptidase/beta-lactamase superfamily"/>
    <property type="match status" value="1"/>
</dbReference>